<feature type="active site" evidence="14">
    <location>
        <position position="8"/>
    </location>
</feature>
<evidence type="ECO:0000256" key="2">
    <source>
        <dbReference type="ARBA" id="ARBA00006053"/>
    </source>
</evidence>
<feature type="binding site" evidence="14">
    <location>
        <position position="169"/>
    </location>
    <ligand>
        <name>Na(+)</name>
        <dbReference type="ChEBI" id="CHEBI:29101"/>
    </ligand>
</feature>
<comment type="catalytic activity">
    <reaction evidence="10 14">
        <text>ATP-dependent cleavage of peptide bonds with broad specificity.</text>
        <dbReference type="EC" id="3.4.25.2"/>
    </reaction>
</comment>
<dbReference type="InterPro" id="IPR022281">
    <property type="entry name" value="ATP-dep_Prtase_HsIV_su"/>
</dbReference>
<sequence>MLEQLHGTTILAVHRNGRVALGGDGQVTLGSTVLKGNARKVRRLYHGRVIAGFAGATADAFTLFERFEGQLEKHHGQLARSAVELAKEWRSDRALRRLEALLIVANTDTILTLSGTGDVIEPENSLMAVGSGGPYAQAAATALMQSTELSAEQITKRSLEIAGDICVYTNRHITIETLPDEAPEEP</sequence>
<keyword evidence="7 14" id="KW-0479">Metal-binding</keyword>
<evidence type="ECO:0000313" key="16">
    <source>
        <dbReference type="Proteomes" id="UP000218890"/>
    </source>
</evidence>
<dbReference type="EMBL" id="AP017372">
    <property type="protein sequence ID" value="BAU56693.1"/>
    <property type="molecule type" value="Genomic_DNA"/>
</dbReference>
<evidence type="ECO:0000256" key="12">
    <source>
        <dbReference type="ARBA" id="ARBA00066335"/>
    </source>
</evidence>
<keyword evidence="5 14" id="KW-0645">Protease</keyword>
<dbReference type="NCBIfam" id="TIGR03692">
    <property type="entry name" value="ATP_dep_HslV"/>
    <property type="match status" value="1"/>
</dbReference>
<dbReference type="GO" id="GO:0009376">
    <property type="term" value="C:HslUV protease complex"/>
    <property type="evidence" value="ECO:0007669"/>
    <property type="project" value="UniProtKB-UniRule"/>
</dbReference>
<keyword evidence="8 14" id="KW-0378">Hydrolase</keyword>
<organism evidence="15 16">
    <name type="scientific">Halorhodospira halochloris</name>
    <name type="common">Ectothiorhodospira halochloris</name>
    <dbReference type="NCBI Taxonomy" id="1052"/>
    <lineage>
        <taxon>Bacteria</taxon>
        <taxon>Pseudomonadati</taxon>
        <taxon>Pseudomonadota</taxon>
        <taxon>Gammaproteobacteria</taxon>
        <taxon>Chromatiales</taxon>
        <taxon>Ectothiorhodospiraceae</taxon>
        <taxon>Halorhodospira</taxon>
    </lineage>
</organism>
<comment type="subunit">
    <text evidence="11 14">A double ring-shaped homohexamer of HslV is capped on each side by a ring-shaped HslU homohexamer. The assembly of the HslU/HslV complex is dependent on binding of ATP.</text>
</comment>
<comment type="function">
    <text evidence="14">Protease subunit of a proteasome-like degradation complex believed to be a general protein degrading machinery.</text>
</comment>
<dbReference type="InterPro" id="IPR001353">
    <property type="entry name" value="Proteasome_sua/b"/>
</dbReference>
<evidence type="ECO:0000256" key="8">
    <source>
        <dbReference type="ARBA" id="ARBA00022801"/>
    </source>
</evidence>
<dbReference type="GO" id="GO:0005839">
    <property type="term" value="C:proteasome core complex"/>
    <property type="evidence" value="ECO:0007669"/>
    <property type="project" value="InterPro"/>
</dbReference>
<dbReference type="GO" id="GO:0004298">
    <property type="term" value="F:threonine-type endopeptidase activity"/>
    <property type="evidence" value="ECO:0007669"/>
    <property type="project" value="UniProtKB-KW"/>
</dbReference>
<gene>
    <name evidence="14 15" type="primary">hslV</name>
    <name evidence="15" type="ORF">HH1059_00240</name>
</gene>
<evidence type="ECO:0000256" key="1">
    <source>
        <dbReference type="ARBA" id="ARBA00004496"/>
    </source>
</evidence>
<dbReference type="PROSITE" id="PS51476">
    <property type="entry name" value="PROTEASOME_BETA_2"/>
    <property type="match status" value="1"/>
</dbReference>
<evidence type="ECO:0000256" key="6">
    <source>
        <dbReference type="ARBA" id="ARBA00022698"/>
    </source>
</evidence>
<evidence type="ECO:0000256" key="13">
    <source>
        <dbReference type="ARBA" id="ARBA00074399"/>
    </source>
</evidence>
<dbReference type="PANTHER" id="PTHR32194:SF0">
    <property type="entry name" value="ATP-DEPENDENT PROTEASE SUBUNIT HSLV"/>
    <property type="match status" value="1"/>
</dbReference>
<dbReference type="EC" id="3.4.25.2" evidence="12 14"/>
<protein>
    <recommendedName>
        <fullName evidence="13 14">ATP-dependent protease subunit HslV</fullName>
        <ecNumber evidence="12 14">3.4.25.2</ecNumber>
    </recommendedName>
</protein>
<dbReference type="FunFam" id="3.60.20.10:FF:000002">
    <property type="entry name" value="ATP-dependent protease subunit HslV"/>
    <property type="match status" value="1"/>
</dbReference>
<comment type="similarity">
    <text evidence="2 14">Belongs to the peptidase T1B family. HslV subfamily.</text>
</comment>
<evidence type="ECO:0000256" key="7">
    <source>
        <dbReference type="ARBA" id="ARBA00022723"/>
    </source>
</evidence>
<accession>A0A110B4S9</accession>
<dbReference type="InterPro" id="IPR023333">
    <property type="entry name" value="Proteasome_suB-type"/>
</dbReference>
<dbReference type="Pfam" id="PF00227">
    <property type="entry name" value="Proteasome"/>
    <property type="match status" value="1"/>
</dbReference>
<dbReference type="PANTHER" id="PTHR32194">
    <property type="entry name" value="METALLOPROTEASE TLDD"/>
    <property type="match status" value="1"/>
</dbReference>
<evidence type="ECO:0000256" key="10">
    <source>
        <dbReference type="ARBA" id="ARBA00052385"/>
    </source>
</evidence>
<dbReference type="HAMAP" id="MF_00248">
    <property type="entry name" value="HslV"/>
    <property type="match status" value="1"/>
</dbReference>
<keyword evidence="4 14" id="KW-0021">Allosteric enzyme</keyword>
<evidence type="ECO:0000256" key="9">
    <source>
        <dbReference type="ARBA" id="ARBA00023053"/>
    </source>
</evidence>
<reference evidence="15" key="1">
    <citation type="submission" date="2016-02" db="EMBL/GenBank/DDBJ databases">
        <title>Halorhodospira halochloris DSM-1059 complete genome, version 2.</title>
        <authorList>
            <person name="Tsukatani Y."/>
        </authorList>
    </citation>
    <scope>NUCLEOTIDE SEQUENCE</scope>
    <source>
        <strain evidence="15">DSM 1059</strain>
    </source>
</reference>
<dbReference type="PIRSF" id="PIRSF039093">
    <property type="entry name" value="HslV"/>
    <property type="match status" value="1"/>
</dbReference>
<keyword evidence="9 14" id="KW-0915">Sodium</keyword>
<keyword evidence="3 14" id="KW-0963">Cytoplasm</keyword>
<proteinExistence type="inferred from homology"/>
<keyword evidence="6 14" id="KW-0888">Threonine protease</keyword>
<dbReference type="Gene3D" id="3.60.20.10">
    <property type="entry name" value="Glutamine Phosphoribosylpyrophosphate, subunit 1, domain 1"/>
    <property type="match status" value="1"/>
</dbReference>
<evidence type="ECO:0000256" key="14">
    <source>
        <dbReference type="HAMAP-Rule" id="MF_00248"/>
    </source>
</evidence>
<evidence type="ECO:0000256" key="11">
    <source>
        <dbReference type="ARBA" id="ARBA00064434"/>
    </source>
</evidence>
<dbReference type="GO" id="GO:0051603">
    <property type="term" value="P:proteolysis involved in protein catabolic process"/>
    <property type="evidence" value="ECO:0007669"/>
    <property type="project" value="InterPro"/>
</dbReference>
<keyword evidence="16" id="KW-1185">Reference proteome</keyword>
<feature type="binding site" evidence="14">
    <location>
        <position position="166"/>
    </location>
    <ligand>
        <name>Na(+)</name>
        <dbReference type="ChEBI" id="CHEBI:29101"/>
    </ligand>
</feature>
<dbReference type="CDD" id="cd01913">
    <property type="entry name" value="protease_HslV"/>
    <property type="match status" value="1"/>
</dbReference>
<evidence type="ECO:0000256" key="3">
    <source>
        <dbReference type="ARBA" id="ARBA00022490"/>
    </source>
</evidence>
<evidence type="ECO:0000256" key="4">
    <source>
        <dbReference type="ARBA" id="ARBA00022533"/>
    </source>
</evidence>
<dbReference type="InterPro" id="IPR029055">
    <property type="entry name" value="Ntn_hydrolases_N"/>
</dbReference>
<dbReference type="Proteomes" id="UP000218890">
    <property type="component" value="Chromosome"/>
</dbReference>
<dbReference type="AlphaFoldDB" id="A0A110B4S9"/>
<name>A0A110B4S9_HALHR</name>
<comment type="activity regulation">
    <text evidence="14">Allosterically activated by HslU binding.</text>
</comment>
<dbReference type="KEGG" id="hhk:HH1059_00240"/>
<dbReference type="NCBIfam" id="NF003964">
    <property type="entry name" value="PRK05456.1"/>
    <property type="match status" value="1"/>
</dbReference>
<feature type="binding site" evidence="14">
    <location>
        <position position="163"/>
    </location>
    <ligand>
        <name>Na(+)</name>
        <dbReference type="ChEBI" id="CHEBI:29101"/>
    </ligand>
</feature>
<comment type="subcellular location">
    <subcellularLocation>
        <location evidence="1 14">Cytoplasm</location>
    </subcellularLocation>
</comment>
<evidence type="ECO:0000256" key="5">
    <source>
        <dbReference type="ARBA" id="ARBA00022670"/>
    </source>
</evidence>
<dbReference type="SUPFAM" id="SSF56235">
    <property type="entry name" value="N-terminal nucleophile aminohydrolases (Ntn hydrolases)"/>
    <property type="match status" value="1"/>
</dbReference>
<dbReference type="GO" id="GO:0046872">
    <property type="term" value="F:metal ion binding"/>
    <property type="evidence" value="ECO:0007669"/>
    <property type="project" value="UniProtKB-KW"/>
</dbReference>
<evidence type="ECO:0000313" key="15">
    <source>
        <dbReference type="EMBL" id="BAU56693.1"/>
    </source>
</evidence>